<dbReference type="InterPro" id="IPR037473">
    <property type="entry name" value="Lcp-like"/>
</dbReference>
<evidence type="ECO:0000259" key="1">
    <source>
        <dbReference type="Pfam" id="PF09995"/>
    </source>
</evidence>
<dbReference type="PANTHER" id="PTHR37539">
    <property type="entry name" value="SECRETED PROTEIN-RELATED"/>
    <property type="match status" value="1"/>
</dbReference>
<organism evidence="2 3">
    <name type="scientific">Belliella calami</name>
    <dbReference type="NCBI Taxonomy" id="2923436"/>
    <lineage>
        <taxon>Bacteria</taxon>
        <taxon>Pseudomonadati</taxon>
        <taxon>Bacteroidota</taxon>
        <taxon>Cytophagia</taxon>
        <taxon>Cytophagales</taxon>
        <taxon>Cyclobacteriaceae</taxon>
        <taxon>Belliella</taxon>
    </lineage>
</organism>
<dbReference type="EMBL" id="JAKZGS010000002">
    <property type="protein sequence ID" value="MCH7396886.1"/>
    <property type="molecule type" value="Genomic_DNA"/>
</dbReference>
<evidence type="ECO:0000313" key="2">
    <source>
        <dbReference type="EMBL" id="MCH7396886.1"/>
    </source>
</evidence>
<name>A0ABS9UJU3_9BACT</name>
<proteinExistence type="predicted"/>
<protein>
    <submittedName>
        <fullName evidence="2">DUF2236 domain-containing protein</fullName>
    </submittedName>
</protein>
<gene>
    <name evidence="2" type="ORF">MM236_02760</name>
</gene>
<dbReference type="RefSeq" id="WP_241273404.1">
    <property type="nucleotide sequence ID" value="NZ_JAKZGS010000002.1"/>
</dbReference>
<accession>A0ABS9UJU3</accession>
<dbReference type="Pfam" id="PF09995">
    <property type="entry name" value="MPAB_Lcp_cat"/>
    <property type="match status" value="1"/>
</dbReference>
<evidence type="ECO:0000313" key="3">
    <source>
        <dbReference type="Proteomes" id="UP001165488"/>
    </source>
</evidence>
<comment type="caution">
    <text evidence="2">The sequence shown here is derived from an EMBL/GenBank/DDBJ whole genome shotgun (WGS) entry which is preliminary data.</text>
</comment>
<dbReference type="InterPro" id="IPR018713">
    <property type="entry name" value="MPAB/Lcp_cat_dom"/>
</dbReference>
<reference evidence="2" key="1">
    <citation type="submission" date="2022-03" db="EMBL/GenBank/DDBJ databases">
        <title>De novo assembled genomes of Belliella spp. (Cyclobacteriaceae) strains.</title>
        <authorList>
            <person name="Szabo A."/>
            <person name="Korponai K."/>
            <person name="Felfoldi T."/>
        </authorList>
    </citation>
    <scope>NUCLEOTIDE SEQUENCE</scope>
    <source>
        <strain evidence="2">DSM 107340</strain>
    </source>
</reference>
<dbReference type="Proteomes" id="UP001165488">
    <property type="component" value="Unassembled WGS sequence"/>
</dbReference>
<feature type="domain" description="ER-bound oxygenase mpaB/mpaB'/Rubber oxygenase catalytic" evidence="1">
    <location>
        <begin position="106"/>
        <end position="291"/>
    </location>
</feature>
<dbReference type="PANTHER" id="PTHR37539:SF1">
    <property type="entry name" value="ER-BOUND OXYGENASE MPAB_MPAB'_RUBBER OXYGENASE CATALYTIC DOMAIN-CONTAINING PROTEIN"/>
    <property type="match status" value="1"/>
</dbReference>
<sequence>MEPLRSQGDPLADALIPVLIDAPEWAILINSWSVFPNNNDIMDFPKELIRFIEFYSEAPDFIENEKVKISQDFFNKEGNMYLAMLGFYSLPFCYAFGDGAQVLIRSKRITDEVGLRLSETALFLLDAYRPGTFLSDGQALITFAKVRLIHAYSRYFVKKYATDWNNEWGIPINQEDMIGTNSAFSLMVMRGMEKMGRFPGKVTLEAVLHYWKIIGYYMGINIGYWPDTSKESFELEKIIRKRQLKESEAGKVLIGSLIKYYKDSIPDKNLTSYIETIIAYFIGKEASSALGINEEFQLPKALYGLMLDLSFYRQSGKNPSYNKIRSLFIAKSKIDFGKEVQLHIPVMKRS</sequence>
<keyword evidence="3" id="KW-1185">Reference proteome</keyword>